<dbReference type="Proteomes" id="UP000077315">
    <property type="component" value="Unassembled WGS sequence"/>
</dbReference>
<dbReference type="PROSITE" id="PS50966">
    <property type="entry name" value="ZF_SWIM"/>
    <property type="match status" value="1"/>
</dbReference>
<keyword evidence="1" id="KW-0862">Zinc</keyword>
<accession>A0A162THU2</accession>
<reference evidence="4" key="1">
    <citation type="submission" date="2015-06" db="EMBL/GenBank/DDBJ databases">
        <title>Expansion of signal transduction pathways in fungi by whole-genome duplication.</title>
        <authorList>
            <consortium name="DOE Joint Genome Institute"/>
            <person name="Corrochano L.M."/>
            <person name="Kuo A."/>
            <person name="Marcet-Houben M."/>
            <person name="Polaino S."/>
            <person name="Salamov A."/>
            <person name="Villalobos J.M."/>
            <person name="Alvarez M.I."/>
            <person name="Avalos J."/>
            <person name="Benito E.P."/>
            <person name="Benoit I."/>
            <person name="Burger G."/>
            <person name="Camino L.P."/>
            <person name="Canovas D."/>
            <person name="Cerda-Olmedo E."/>
            <person name="Cheng J.-F."/>
            <person name="Dominguez A."/>
            <person name="Elias M."/>
            <person name="Eslava A.P."/>
            <person name="Glaser F."/>
            <person name="Grimwood J."/>
            <person name="Gutierrez G."/>
            <person name="Heitman J."/>
            <person name="Henrissat B."/>
            <person name="Iturriaga E.A."/>
            <person name="Lang B.F."/>
            <person name="Lavin J.L."/>
            <person name="Lee S."/>
            <person name="Li W."/>
            <person name="Lindquist E."/>
            <person name="Lopez-Garcia S."/>
            <person name="Luque E.M."/>
            <person name="Marcos A.T."/>
            <person name="Martin J."/>
            <person name="McCluskey K."/>
            <person name="Medina H.R."/>
            <person name="Miralles-Duran A."/>
            <person name="Miyazaki A."/>
            <person name="Munoz-Torres E."/>
            <person name="Oguiza J.A."/>
            <person name="Ohm R."/>
            <person name="Olmedo M."/>
            <person name="Orejas M."/>
            <person name="Ortiz-Castellanos L."/>
            <person name="Pisabarro A.G."/>
            <person name="Rodriguez-Romero J."/>
            <person name="Ruiz-Herrera J."/>
            <person name="Ruiz-Vazquez R."/>
            <person name="Sanz C."/>
            <person name="Schackwitz W."/>
            <person name="Schmutz J."/>
            <person name="Shahriari M."/>
            <person name="Shelest E."/>
            <person name="Silva-Franco F."/>
            <person name="Soanes D."/>
            <person name="Syed K."/>
            <person name="Tagua V.G."/>
            <person name="Talbot N.J."/>
            <person name="Thon M."/>
            <person name="De vries R.P."/>
            <person name="Wiebenga A."/>
            <person name="Yadav J.S."/>
            <person name="Braun E.L."/>
            <person name="Baker S."/>
            <person name="Garre V."/>
            <person name="Horwitz B."/>
            <person name="Torres-Martinez S."/>
            <person name="Idnurm A."/>
            <person name="Herrera-Estrella A."/>
            <person name="Gabaldon T."/>
            <person name="Grigoriev I.V."/>
        </authorList>
    </citation>
    <scope>NUCLEOTIDE SEQUENCE [LARGE SCALE GENOMIC DNA]</scope>
    <source>
        <strain evidence="4">NRRL 1555(-)</strain>
    </source>
</reference>
<evidence type="ECO:0000256" key="1">
    <source>
        <dbReference type="PROSITE-ProRule" id="PRU00325"/>
    </source>
</evidence>
<dbReference type="AlphaFoldDB" id="A0A162THU2"/>
<evidence type="ECO:0000313" key="4">
    <source>
        <dbReference type="Proteomes" id="UP000077315"/>
    </source>
</evidence>
<gene>
    <name evidence="3" type="ORF">PHYBLDRAFT_77364</name>
</gene>
<dbReference type="InterPro" id="IPR007527">
    <property type="entry name" value="Znf_SWIM"/>
</dbReference>
<dbReference type="STRING" id="763407.A0A162THU2"/>
<organism evidence="3 4">
    <name type="scientific">Phycomyces blakesleeanus (strain ATCC 8743b / DSM 1359 / FGSC 10004 / NBRC 33097 / NRRL 1555)</name>
    <dbReference type="NCBI Taxonomy" id="763407"/>
    <lineage>
        <taxon>Eukaryota</taxon>
        <taxon>Fungi</taxon>
        <taxon>Fungi incertae sedis</taxon>
        <taxon>Mucoromycota</taxon>
        <taxon>Mucoromycotina</taxon>
        <taxon>Mucoromycetes</taxon>
        <taxon>Mucorales</taxon>
        <taxon>Phycomycetaceae</taxon>
        <taxon>Phycomyces</taxon>
    </lineage>
</organism>
<keyword evidence="1" id="KW-0479">Metal-binding</keyword>
<dbReference type="Pfam" id="PF04434">
    <property type="entry name" value="SWIM"/>
    <property type="match status" value="1"/>
</dbReference>
<dbReference type="GeneID" id="29004153"/>
<dbReference type="VEuPathDB" id="FungiDB:PHYBLDRAFT_77364"/>
<protein>
    <recommendedName>
        <fullName evidence="2">SWIM-type domain-containing protein</fullName>
    </recommendedName>
</protein>
<dbReference type="RefSeq" id="XP_018286742.1">
    <property type="nucleotide sequence ID" value="XM_018443248.1"/>
</dbReference>
<proteinExistence type="predicted"/>
<feature type="domain" description="SWIM-type" evidence="2">
    <location>
        <begin position="54"/>
        <end position="92"/>
    </location>
</feature>
<name>A0A162THU2_PHYB8</name>
<keyword evidence="1" id="KW-0863">Zinc-finger</keyword>
<evidence type="ECO:0000313" key="3">
    <source>
        <dbReference type="EMBL" id="OAD68702.1"/>
    </source>
</evidence>
<evidence type="ECO:0000259" key="2">
    <source>
        <dbReference type="PROSITE" id="PS50966"/>
    </source>
</evidence>
<keyword evidence="4" id="KW-1185">Reference proteome</keyword>
<dbReference type="EMBL" id="KV440994">
    <property type="protein sequence ID" value="OAD68702.1"/>
    <property type="molecule type" value="Genomic_DNA"/>
</dbReference>
<dbReference type="GO" id="GO:0008270">
    <property type="term" value="F:zinc ion binding"/>
    <property type="evidence" value="ECO:0007669"/>
    <property type="project" value="UniProtKB-KW"/>
</dbReference>
<dbReference type="InParanoid" id="A0A162THU2"/>
<sequence length="187" mass="21924">MTNNDTMSSLTRQQIIREMEAEEVDDDAREMMIVAPTSVEHSNWQVQSFVDENTAHVVEVTDRNLIIKCTCSDYERRQRPCKHMYLLKLHTTFQLHFSIAPSNTTYETYVNPNPKTAITANLSSFFFDQCIQTSQKLYQSHQDLDTLSQYTTNDEAKRIYDIQQQLLFSIQSSKDKYEVNFRKSNNQ</sequence>